<evidence type="ECO:0000313" key="11">
    <source>
        <dbReference type="Proteomes" id="UP000015453"/>
    </source>
</evidence>
<keyword evidence="8" id="KW-0449">Lipoprotein</keyword>
<evidence type="ECO:0000256" key="8">
    <source>
        <dbReference type="ARBA" id="ARBA00023288"/>
    </source>
</evidence>
<feature type="non-terminal residue" evidence="10">
    <location>
        <position position="92"/>
    </location>
</feature>
<evidence type="ECO:0000256" key="6">
    <source>
        <dbReference type="ARBA" id="ARBA00023157"/>
    </source>
</evidence>
<dbReference type="InterPro" id="IPR012946">
    <property type="entry name" value="X8"/>
</dbReference>
<evidence type="ECO:0000256" key="5">
    <source>
        <dbReference type="ARBA" id="ARBA00023136"/>
    </source>
</evidence>
<comment type="caution">
    <text evidence="10">The sequence shown here is derived from an EMBL/GenBank/DDBJ whole genome shotgun (WGS) entry which is preliminary data.</text>
</comment>
<organism evidence="10 11">
    <name type="scientific">Genlisea aurea</name>
    <dbReference type="NCBI Taxonomy" id="192259"/>
    <lineage>
        <taxon>Eukaryota</taxon>
        <taxon>Viridiplantae</taxon>
        <taxon>Streptophyta</taxon>
        <taxon>Embryophyta</taxon>
        <taxon>Tracheophyta</taxon>
        <taxon>Spermatophyta</taxon>
        <taxon>Magnoliopsida</taxon>
        <taxon>eudicotyledons</taxon>
        <taxon>Gunneridae</taxon>
        <taxon>Pentapetalae</taxon>
        <taxon>asterids</taxon>
        <taxon>lamiids</taxon>
        <taxon>Lamiales</taxon>
        <taxon>Lentibulariaceae</taxon>
        <taxon>Genlisea</taxon>
    </lineage>
</organism>
<dbReference type="PANTHER" id="PTHR31044">
    <property type="entry name" value="BETA-1,3 GLUCANASE"/>
    <property type="match status" value="1"/>
</dbReference>
<keyword evidence="10" id="KW-0378">Hydrolase</keyword>
<dbReference type="AlphaFoldDB" id="S8CKB5"/>
<dbReference type="FunFam" id="1.20.58.1040:FF:000001">
    <property type="entry name" value="Glucan endo-1,3-beta-glucosidase 4"/>
    <property type="match status" value="1"/>
</dbReference>
<evidence type="ECO:0000256" key="2">
    <source>
        <dbReference type="ARBA" id="ARBA00022475"/>
    </source>
</evidence>
<reference evidence="10 11" key="1">
    <citation type="journal article" date="2013" name="BMC Genomics">
        <title>The miniature genome of a carnivorous plant Genlisea aurea contains a low number of genes and short non-coding sequences.</title>
        <authorList>
            <person name="Leushkin E.V."/>
            <person name="Sutormin R.A."/>
            <person name="Nabieva E.R."/>
            <person name="Penin A.A."/>
            <person name="Kondrashov A.S."/>
            <person name="Logacheva M.D."/>
        </authorList>
    </citation>
    <scope>NUCLEOTIDE SEQUENCE [LARGE SCALE GENOMIC DNA]</scope>
</reference>
<dbReference type="SMART" id="SM00768">
    <property type="entry name" value="X8"/>
    <property type="match status" value="1"/>
</dbReference>
<dbReference type="Gene3D" id="1.20.58.1040">
    <property type="match status" value="1"/>
</dbReference>
<gene>
    <name evidence="10" type="ORF">M569_07147</name>
</gene>
<evidence type="ECO:0000313" key="10">
    <source>
        <dbReference type="EMBL" id="EPS67629.1"/>
    </source>
</evidence>
<dbReference type="GO" id="GO:0005886">
    <property type="term" value="C:plasma membrane"/>
    <property type="evidence" value="ECO:0007669"/>
    <property type="project" value="UniProtKB-SubCell"/>
</dbReference>
<comment type="subcellular location">
    <subcellularLocation>
        <location evidence="1">Cell membrane</location>
        <topology evidence="1">Lipid-anchor</topology>
        <topology evidence="1">GPI-anchor</topology>
    </subcellularLocation>
</comment>
<keyword evidence="3" id="KW-0336">GPI-anchor</keyword>
<feature type="domain" description="X8" evidence="9">
    <location>
        <begin position="6"/>
        <end position="90"/>
    </location>
</feature>
<dbReference type="OrthoDB" id="2019109at2759"/>
<evidence type="ECO:0000256" key="7">
    <source>
        <dbReference type="ARBA" id="ARBA00023180"/>
    </source>
</evidence>
<dbReference type="Proteomes" id="UP000015453">
    <property type="component" value="Unassembled WGS sequence"/>
</dbReference>
<evidence type="ECO:0000256" key="1">
    <source>
        <dbReference type="ARBA" id="ARBA00004609"/>
    </source>
</evidence>
<protein>
    <submittedName>
        <fullName evidence="10">Glycosyl hydrolase family protein 17</fullName>
    </submittedName>
</protein>
<dbReference type="EMBL" id="AUSU01003013">
    <property type="protein sequence ID" value="EPS67629.1"/>
    <property type="molecule type" value="Genomic_DNA"/>
</dbReference>
<keyword evidence="4" id="KW-0732">Signal</keyword>
<dbReference type="GO" id="GO:0009506">
    <property type="term" value="C:plasmodesma"/>
    <property type="evidence" value="ECO:0007669"/>
    <property type="project" value="UniProtKB-ARBA"/>
</dbReference>
<dbReference type="GO" id="GO:0016787">
    <property type="term" value="F:hydrolase activity"/>
    <property type="evidence" value="ECO:0007669"/>
    <property type="project" value="UniProtKB-KW"/>
</dbReference>
<dbReference type="Pfam" id="PF07983">
    <property type="entry name" value="X8"/>
    <property type="match status" value="1"/>
</dbReference>
<keyword evidence="5" id="KW-0472">Membrane</keyword>
<dbReference type="PANTHER" id="PTHR31044:SF55">
    <property type="entry name" value="CARBOHYDRATE-BINDING X8 DOMAIN SUPERFAMILY PROTEIN"/>
    <property type="match status" value="1"/>
</dbReference>
<evidence type="ECO:0000259" key="9">
    <source>
        <dbReference type="SMART" id="SM00768"/>
    </source>
</evidence>
<name>S8CKB5_9LAMI</name>
<keyword evidence="7" id="KW-0325">Glycoprotein</keyword>
<feature type="non-terminal residue" evidence="10">
    <location>
        <position position="1"/>
    </location>
</feature>
<dbReference type="InterPro" id="IPR044788">
    <property type="entry name" value="X8_dom_prot"/>
</dbReference>
<proteinExistence type="predicted"/>
<keyword evidence="2" id="KW-1003">Cell membrane</keyword>
<keyword evidence="6" id="KW-1015">Disulfide bond</keyword>
<keyword evidence="11" id="KW-1185">Reference proteome</keyword>
<sequence>DSDGQEYCIADEQMPVEKLVAAMNWACGNGGDCRSIGENGPCYLPNTVGDHASYAFNSYYQKFKHMGGSCYFLAAAMLTSLDPSHGECKFEY</sequence>
<evidence type="ECO:0000256" key="3">
    <source>
        <dbReference type="ARBA" id="ARBA00022622"/>
    </source>
</evidence>
<accession>S8CKB5</accession>
<dbReference type="GO" id="GO:0098552">
    <property type="term" value="C:side of membrane"/>
    <property type="evidence" value="ECO:0007669"/>
    <property type="project" value="UniProtKB-KW"/>
</dbReference>
<evidence type="ECO:0000256" key="4">
    <source>
        <dbReference type="ARBA" id="ARBA00022729"/>
    </source>
</evidence>